<name>A0A3A1YA47_9GAMM</name>
<accession>A0A3A1YA47</accession>
<keyword evidence="5 8" id="KW-0812">Transmembrane</keyword>
<dbReference type="Gene3D" id="3.40.1710.10">
    <property type="entry name" value="abc type-2 transporter like domain"/>
    <property type="match status" value="1"/>
</dbReference>
<evidence type="ECO:0000256" key="2">
    <source>
        <dbReference type="ARBA" id="ARBA00007783"/>
    </source>
</evidence>
<dbReference type="InterPro" id="IPR047817">
    <property type="entry name" value="ABC2_TM_bact-type"/>
</dbReference>
<keyword evidence="6 8" id="KW-1133">Transmembrane helix</keyword>
<feature type="transmembrane region" description="Helical" evidence="8">
    <location>
        <begin position="258"/>
        <end position="280"/>
    </location>
</feature>
<keyword evidence="7 8" id="KW-0472">Membrane</keyword>
<evidence type="ECO:0000259" key="9">
    <source>
        <dbReference type="PROSITE" id="PS51012"/>
    </source>
</evidence>
<evidence type="ECO:0000256" key="6">
    <source>
        <dbReference type="ARBA" id="ARBA00022989"/>
    </source>
</evidence>
<gene>
    <name evidence="10" type="ORF">CKF54_01350</name>
</gene>
<dbReference type="RefSeq" id="WP_119524490.1">
    <property type="nucleotide sequence ID" value="NZ_NRHC01000016.1"/>
</dbReference>
<evidence type="ECO:0000256" key="4">
    <source>
        <dbReference type="ARBA" id="ARBA00022475"/>
    </source>
</evidence>
<feature type="transmembrane region" description="Helical" evidence="8">
    <location>
        <begin position="314"/>
        <end position="332"/>
    </location>
</feature>
<evidence type="ECO:0000313" key="10">
    <source>
        <dbReference type="EMBL" id="RIY34109.1"/>
    </source>
</evidence>
<evidence type="ECO:0000313" key="11">
    <source>
        <dbReference type="Proteomes" id="UP000265691"/>
    </source>
</evidence>
<organism evidence="10 11">
    <name type="scientific">Psittacicella hinzii</name>
    <dbReference type="NCBI Taxonomy" id="2028575"/>
    <lineage>
        <taxon>Bacteria</taxon>
        <taxon>Pseudomonadati</taxon>
        <taxon>Pseudomonadota</taxon>
        <taxon>Gammaproteobacteria</taxon>
        <taxon>Pasteurellales</taxon>
        <taxon>Psittacicellaceae</taxon>
        <taxon>Psittacicella</taxon>
    </lineage>
</organism>
<keyword evidence="3" id="KW-0813">Transport</keyword>
<dbReference type="InterPro" id="IPR051449">
    <property type="entry name" value="ABC-2_transporter_component"/>
</dbReference>
<dbReference type="PANTHER" id="PTHR30294">
    <property type="entry name" value="MEMBRANE COMPONENT OF ABC TRANSPORTER YHHJ-RELATED"/>
    <property type="match status" value="1"/>
</dbReference>
<feature type="transmembrane region" description="Helical" evidence="8">
    <location>
        <begin position="286"/>
        <end position="302"/>
    </location>
</feature>
<dbReference type="PANTHER" id="PTHR30294:SF47">
    <property type="entry name" value="INNER MEMBRANE TRANSPORT PERMEASE YHHJ"/>
    <property type="match status" value="1"/>
</dbReference>
<dbReference type="Pfam" id="PF12698">
    <property type="entry name" value="ABC2_membrane_3"/>
    <property type="match status" value="1"/>
</dbReference>
<feature type="domain" description="ABC transmembrane type-2" evidence="9">
    <location>
        <begin position="134"/>
        <end position="369"/>
    </location>
</feature>
<comment type="similarity">
    <text evidence="2">Belongs to the ABC-2 integral membrane protein family.</text>
</comment>
<comment type="subcellular location">
    <subcellularLocation>
        <location evidence="1">Cell membrane</location>
        <topology evidence="1">Multi-pass membrane protein</topology>
    </subcellularLocation>
</comment>
<dbReference type="OrthoDB" id="9808686at2"/>
<dbReference type="InterPro" id="IPR013525">
    <property type="entry name" value="ABC2_TM"/>
</dbReference>
<evidence type="ECO:0000256" key="5">
    <source>
        <dbReference type="ARBA" id="ARBA00022692"/>
    </source>
</evidence>
<feature type="transmembrane region" description="Helical" evidence="8">
    <location>
        <begin position="20"/>
        <end position="40"/>
    </location>
</feature>
<dbReference type="GO" id="GO:0005886">
    <property type="term" value="C:plasma membrane"/>
    <property type="evidence" value="ECO:0007669"/>
    <property type="project" value="UniProtKB-SubCell"/>
</dbReference>
<dbReference type="EMBL" id="NRHC01000016">
    <property type="protein sequence ID" value="RIY34109.1"/>
    <property type="molecule type" value="Genomic_DNA"/>
</dbReference>
<feature type="transmembrane region" description="Helical" evidence="8">
    <location>
        <begin position="344"/>
        <end position="364"/>
    </location>
</feature>
<evidence type="ECO:0000256" key="3">
    <source>
        <dbReference type="ARBA" id="ARBA00022448"/>
    </source>
</evidence>
<dbReference type="GO" id="GO:0140359">
    <property type="term" value="F:ABC-type transporter activity"/>
    <property type="evidence" value="ECO:0007669"/>
    <property type="project" value="InterPro"/>
</dbReference>
<feature type="transmembrane region" description="Helical" evidence="8">
    <location>
        <begin position="181"/>
        <end position="199"/>
    </location>
</feature>
<sequence length="374" mass="41204">MLNWFKNVIYLSGKEAKSLLSDPILLVLVVYVFTVAVYTISNMPTTEIKNASVAVVDYDKSSLTYKLRDSLRKPSFKQVEEIPYAEIDESMDKGKYTFVIIFPANFEKSYLQNDNPEIQILIDATAMTQAGVGVSYIKQIFNGEIRDYFNQESASLPINAQVNVLFNPNYYSSWYMGTNQISGFLTLLILMLVGAAIIREKERGTIEHLLVMPVSSSEIASAKILTNGLVLLAASTLSLIFSIKLVIGVPYSLMQLPLFILGAAVFLFTVSSLGILLAVIAPTLPQFALICLPTFMVLNLLSGSMSPVENMPTVAYSISQLLPTTIFNGYVGNIIFRGAGISDVWPALVKLSAIGVVFITIAFMKFKTMLSRQS</sequence>
<reference evidence="10 11" key="1">
    <citation type="submission" date="2017-08" db="EMBL/GenBank/DDBJ databases">
        <title>Reclassification of Bisgaard taxon 37 and 44.</title>
        <authorList>
            <person name="Christensen H."/>
        </authorList>
    </citation>
    <scope>NUCLEOTIDE SEQUENCE [LARGE SCALE GENOMIC DNA]</scope>
    <source>
        <strain evidence="10 11">B96_3</strain>
    </source>
</reference>
<evidence type="ECO:0000256" key="1">
    <source>
        <dbReference type="ARBA" id="ARBA00004651"/>
    </source>
</evidence>
<dbReference type="PROSITE" id="PS51012">
    <property type="entry name" value="ABC_TM2"/>
    <property type="match status" value="1"/>
</dbReference>
<proteinExistence type="inferred from homology"/>
<evidence type="ECO:0000256" key="8">
    <source>
        <dbReference type="SAM" id="Phobius"/>
    </source>
</evidence>
<feature type="transmembrane region" description="Helical" evidence="8">
    <location>
        <begin position="219"/>
        <end position="246"/>
    </location>
</feature>
<keyword evidence="11" id="KW-1185">Reference proteome</keyword>
<comment type="caution">
    <text evidence="10">The sequence shown here is derived from an EMBL/GenBank/DDBJ whole genome shotgun (WGS) entry which is preliminary data.</text>
</comment>
<dbReference type="Proteomes" id="UP000265691">
    <property type="component" value="Unassembled WGS sequence"/>
</dbReference>
<protein>
    <submittedName>
        <fullName evidence="10">ABC transporter permease</fullName>
    </submittedName>
</protein>
<evidence type="ECO:0000256" key="7">
    <source>
        <dbReference type="ARBA" id="ARBA00023136"/>
    </source>
</evidence>
<dbReference type="AlphaFoldDB" id="A0A3A1YA47"/>
<keyword evidence="4" id="KW-1003">Cell membrane</keyword>